<proteinExistence type="inferred from homology"/>
<dbReference type="GO" id="GO:0005634">
    <property type="term" value="C:nucleus"/>
    <property type="evidence" value="ECO:0007669"/>
    <property type="project" value="UniProtKB-SubCell"/>
</dbReference>
<gene>
    <name evidence="7" type="ORF">ACHHYP_15383</name>
</gene>
<feature type="region of interest" description="Disordered" evidence="4">
    <location>
        <begin position="459"/>
        <end position="479"/>
    </location>
</feature>
<evidence type="ECO:0000259" key="5">
    <source>
        <dbReference type="Pfam" id="PF06278"/>
    </source>
</evidence>
<reference evidence="7 8" key="1">
    <citation type="journal article" date="2014" name="Genome Biol. Evol.">
        <title>The secreted proteins of Achlya hypogyna and Thraustotheca clavata identify the ancestral oomycete secretome and reveal gene acquisitions by horizontal gene transfer.</title>
        <authorList>
            <person name="Misner I."/>
            <person name="Blouin N."/>
            <person name="Leonard G."/>
            <person name="Richards T.A."/>
            <person name="Lane C.E."/>
        </authorList>
    </citation>
    <scope>NUCLEOTIDE SEQUENCE [LARGE SCALE GENOMIC DNA]</scope>
    <source>
        <strain evidence="7 8">ATCC 48635</strain>
    </source>
</reference>
<dbReference type="GO" id="GO:0003682">
    <property type="term" value="F:chromatin binding"/>
    <property type="evidence" value="ECO:0007669"/>
    <property type="project" value="TreeGrafter"/>
</dbReference>
<evidence type="ECO:0000259" key="6">
    <source>
        <dbReference type="Pfam" id="PF16858"/>
    </source>
</evidence>
<accession>A0A1V9YAY7</accession>
<dbReference type="GO" id="GO:0051306">
    <property type="term" value="P:mitotic sister chromatid separation"/>
    <property type="evidence" value="ECO:0007669"/>
    <property type="project" value="TreeGrafter"/>
</dbReference>
<evidence type="ECO:0000256" key="1">
    <source>
        <dbReference type="ARBA" id="ARBA00004123"/>
    </source>
</evidence>
<evidence type="ECO:0000256" key="4">
    <source>
        <dbReference type="SAM" id="MobiDB-lite"/>
    </source>
</evidence>
<dbReference type="Proteomes" id="UP000243579">
    <property type="component" value="Unassembled WGS sequence"/>
</dbReference>
<feature type="domain" description="Condensin II complex subunit H2 N-terminal" evidence="5">
    <location>
        <begin position="9"/>
        <end position="96"/>
    </location>
</feature>
<dbReference type="STRING" id="1202772.A0A1V9YAY7"/>
<feature type="region of interest" description="Disordered" evidence="4">
    <location>
        <begin position="407"/>
        <end position="431"/>
    </location>
</feature>
<comment type="subcellular location">
    <subcellularLocation>
        <location evidence="1">Nucleus</location>
    </subcellularLocation>
</comment>
<evidence type="ECO:0000313" key="8">
    <source>
        <dbReference type="Proteomes" id="UP000243579"/>
    </source>
</evidence>
<keyword evidence="8" id="KW-1185">Reference proteome</keyword>
<evidence type="ECO:0000313" key="7">
    <source>
        <dbReference type="EMBL" id="OQR82874.1"/>
    </source>
</evidence>
<comment type="caution">
    <text evidence="7">The sequence shown here is derived from an EMBL/GenBank/DDBJ whole genome shotgun (WGS) entry which is preliminary data.</text>
</comment>
<dbReference type="PANTHER" id="PTHR14324">
    <property type="entry name" value="CONDENSIN-2 COMPLEX SUBUNIT H2"/>
    <property type="match status" value="1"/>
</dbReference>
<comment type="similarity">
    <text evidence="2">Belongs to the CND2 H2 (condensin-2 subunit 2) family.</text>
</comment>
<feature type="domain" description="Condensin-2 complex subunit H2 C-terminal" evidence="6">
    <location>
        <begin position="481"/>
        <end position="588"/>
    </location>
</feature>
<dbReference type="Pfam" id="PF06278">
    <property type="entry name" value="CNDH2_N"/>
    <property type="match status" value="1"/>
</dbReference>
<dbReference type="InterPro" id="IPR031737">
    <property type="entry name" value="CNDH2_C"/>
</dbReference>
<dbReference type="GO" id="GO:0000796">
    <property type="term" value="C:condensin complex"/>
    <property type="evidence" value="ECO:0007669"/>
    <property type="project" value="TreeGrafter"/>
</dbReference>
<dbReference type="InterPro" id="IPR009378">
    <property type="entry name" value="H2_N"/>
</dbReference>
<dbReference type="GO" id="GO:0010032">
    <property type="term" value="P:meiotic chromosome condensation"/>
    <property type="evidence" value="ECO:0007669"/>
    <property type="project" value="TreeGrafter"/>
</dbReference>
<dbReference type="AlphaFoldDB" id="A0A1V9YAY7"/>
<sequence>MAAAASAAANLLEPIRDLGWQLDLAAELEEYLQAIQADESDLVNFAQAALLVQNSTVRYSKKVENLYALVLESLTHLQANPEKPHTSKRQRTAHGSAARGSFDGTVLATSDFESHASSLDAPVNWTFHKRVEESDKIYLLPNTQLLHATAKRITTKTFQASMALMGSLVPDDRETGESFKLRSCTMHSKSGALLLDDCSKLLLDPEADVTTVELPAEALFRRATLGNISEGDEGVDDTVASVEFATDANDTNEPDYDMGGGGFDPETPVKQDALVLPDVDVPSCDEPLPAYDIVLDDVKKQEVVVAKSKADPWLQLDPYDASHSVSQPFVKGVTYTTPKPARAKKLVKDEPLYDPSAKRVARTTERLKRHLATKPMALFATLDCDAVPFRQLHLQYALALERTEAKSTVKTEPAFVPADDVGPTKEQDDPFPVDNDYAFGGGASDSDQEDEIPAYEKQETFDEPAPFEPPPKQLEPTDDTSYEELCKQHIENFMQGSEHFKKQTTLTRKVAEWQRSLTPLLVAQEERPPFDIHACGDAIVERLVPEASKPFGAVVDGMSVYEVCRMFSAALQLANAGSVELAHGDEIDSLEIVRT</sequence>
<protein>
    <submittedName>
        <fullName evidence="7">Condensin-2 complex subunit H2</fullName>
    </submittedName>
</protein>
<evidence type="ECO:0000256" key="3">
    <source>
        <dbReference type="ARBA" id="ARBA00023242"/>
    </source>
</evidence>
<keyword evidence="3" id="KW-0539">Nucleus</keyword>
<dbReference type="InterPro" id="IPR031739">
    <property type="entry name" value="Ncaph2"/>
</dbReference>
<evidence type="ECO:0000256" key="2">
    <source>
        <dbReference type="ARBA" id="ARBA00007844"/>
    </source>
</evidence>
<dbReference type="Pfam" id="PF16858">
    <property type="entry name" value="CNDH2_C"/>
    <property type="match status" value="1"/>
</dbReference>
<dbReference type="PANTHER" id="PTHR14324:SF3">
    <property type="entry name" value="CONDENSIN-2 COMPLEX SUBUNIT H2"/>
    <property type="match status" value="1"/>
</dbReference>
<dbReference type="OrthoDB" id="10038475at2759"/>
<dbReference type="EMBL" id="JNBR01002411">
    <property type="protein sequence ID" value="OQR82874.1"/>
    <property type="molecule type" value="Genomic_DNA"/>
</dbReference>
<organism evidence="7 8">
    <name type="scientific">Achlya hypogyna</name>
    <name type="common">Oomycete</name>
    <name type="synonym">Protoachlya hypogyna</name>
    <dbReference type="NCBI Taxonomy" id="1202772"/>
    <lineage>
        <taxon>Eukaryota</taxon>
        <taxon>Sar</taxon>
        <taxon>Stramenopiles</taxon>
        <taxon>Oomycota</taxon>
        <taxon>Saprolegniomycetes</taxon>
        <taxon>Saprolegniales</taxon>
        <taxon>Achlyaceae</taxon>
        <taxon>Achlya</taxon>
    </lineage>
</organism>
<name>A0A1V9YAY7_ACHHY</name>